<dbReference type="Pfam" id="PF01822">
    <property type="entry name" value="WSC"/>
    <property type="match status" value="1"/>
</dbReference>
<dbReference type="EMBL" id="JAANBB010000134">
    <property type="protein sequence ID" value="KAF7548961.1"/>
    <property type="molecule type" value="Genomic_DNA"/>
</dbReference>
<keyword evidence="1" id="KW-0732">Signal</keyword>
<reference evidence="4" key="1">
    <citation type="submission" date="2020-03" db="EMBL/GenBank/DDBJ databases">
        <title>Draft Genome Sequence of Cylindrodendrum hubeiense.</title>
        <authorList>
            <person name="Buettner E."/>
            <person name="Kellner H."/>
        </authorList>
    </citation>
    <scope>NUCLEOTIDE SEQUENCE</scope>
    <source>
        <strain evidence="4">IHI 201604</strain>
    </source>
</reference>
<dbReference type="GO" id="GO:0016020">
    <property type="term" value="C:membrane"/>
    <property type="evidence" value="ECO:0007669"/>
    <property type="project" value="InterPro"/>
</dbReference>
<evidence type="ECO:0008006" key="6">
    <source>
        <dbReference type="Google" id="ProtNLM"/>
    </source>
</evidence>
<evidence type="ECO:0000259" key="2">
    <source>
        <dbReference type="PROSITE" id="PS50287"/>
    </source>
</evidence>
<evidence type="ECO:0000259" key="3">
    <source>
        <dbReference type="PROSITE" id="PS51212"/>
    </source>
</evidence>
<dbReference type="OrthoDB" id="2019572at2759"/>
<dbReference type="PROSITE" id="PS50287">
    <property type="entry name" value="SRCR_2"/>
    <property type="match status" value="1"/>
</dbReference>
<dbReference type="PROSITE" id="PS51212">
    <property type="entry name" value="WSC"/>
    <property type="match status" value="1"/>
</dbReference>
<accession>A0A9P5HBT6</accession>
<feature type="chain" id="PRO_5040264051" description="WSC domain-containing protein" evidence="1">
    <location>
        <begin position="18"/>
        <end position="364"/>
    </location>
</feature>
<evidence type="ECO:0000256" key="1">
    <source>
        <dbReference type="SAM" id="SignalP"/>
    </source>
</evidence>
<keyword evidence="5" id="KW-1185">Reference proteome</keyword>
<protein>
    <recommendedName>
        <fullName evidence="6">WSC domain-containing protein</fullName>
    </recommendedName>
</protein>
<feature type="signal peptide" evidence="1">
    <location>
        <begin position="1"/>
        <end position="17"/>
    </location>
</feature>
<feature type="domain" description="WSC" evidence="3">
    <location>
        <begin position="44"/>
        <end position="136"/>
    </location>
</feature>
<proteinExistence type="predicted"/>
<organism evidence="4 5">
    <name type="scientific">Cylindrodendrum hubeiense</name>
    <dbReference type="NCBI Taxonomy" id="595255"/>
    <lineage>
        <taxon>Eukaryota</taxon>
        <taxon>Fungi</taxon>
        <taxon>Dikarya</taxon>
        <taxon>Ascomycota</taxon>
        <taxon>Pezizomycotina</taxon>
        <taxon>Sordariomycetes</taxon>
        <taxon>Hypocreomycetidae</taxon>
        <taxon>Hypocreales</taxon>
        <taxon>Nectriaceae</taxon>
        <taxon>Cylindrodendrum</taxon>
    </lineage>
</organism>
<gene>
    <name evidence="4" type="ORF">G7Z17_g6713</name>
</gene>
<dbReference type="InterPro" id="IPR001190">
    <property type="entry name" value="SRCR"/>
</dbReference>
<dbReference type="InterPro" id="IPR002889">
    <property type="entry name" value="WSC_carb-bd"/>
</dbReference>
<evidence type="ECO:0000313" key="4">
    <source>
        <dbReference type="EMBL" id="KAF7548961.1"/>
    </source>
</evidence>
<dbReference type="AlphaFoldDB" id="A0A9P5HBT6"/>
<name>A0A9P5HBT6_9HYPO</name>
<sequence>MLFTSIVALAMGNLAAAQFSNSTTTPTTEIGGVPTSGPSNDVDGYAYYGCIFSDDGFPGFVLASTSEDNSPKACGATCKGRFFGLYDANCYCGDFLDTAKSGKLPDDQCDIECPGVPTDSCGGIRTNARLARRQSIDASILLSIYISIGEEESTATVTETADAGLTTETVTATVTEADGDVVTNTLTNTLIVVPTGIAIICYGDWCAPEHYCPVCTKYQVVCRDGSCCPEECTGDDWDKLVICEGDDCHYSMGNCDQKVTCNGDDCKWEHGITEGKKFVCNGDDCSHESCTGDDCWTKELCTGDDCTKDIPCTGTGCPTPQPNVPTPGKVVYVPNETPAVVVSGSAKKVVGGLAALIAGAVFLL</sequence>
<feature type="domain" description="SRCR" evidence="2">
    <location>
        <begin position="167"/>
        <end position="281"/>
    </location>
</feature>
<dbReference type="Proteomes" id="UP000722485">
    <property type="component" value="Unassembled WGS sequence"/>
</dbReference>
<comment type="caution">
    <text evidence="4">The sequence shown here is derived from an EMBL/GenBank/DDBJ whole genome shotgun (WGS) entry which is preliminary data.</text>
</comment>
<evidence type="ECO:0000313" key="5">
    <source>
        <dbReference type="Proteomes" id="UP000722485"/>
    </source>
</evidence>